<keyword evidence="67" id="KW-1133">Transmembrane helix</keyword>
<dbReference type="SUPFAM" id="SSF48264">
    <property type="entry name" value="Cytochrome P450"/>
    <property type="match status" value="1"/>
</dbReference>
<keyword evidence="17" id="KW-0007">Acetylation</keyword>
<dbReference type="Gene3D" id="1.10.630.10">
    <property type="entry name" value="Cytochrome P450"/>
    <property type="match status" value="1"/>
</dbReference>
<comment type="caution">
    <text evidence="72">The sequence shown here is derived from an EMBL/GenBank/DDBJ whole genome shotgun (WGS) entry which is preliminary data.</text>
</comment>
<dbReference type="InterPro" id="IPR009003">
    <property type="entry name" value="Peptidase_S1_PA"/>
</dbReference>
<keyword evidence="63" id="KW-0408">Iron</keyword>
<dbReference type="InterPro" id="IPR036736">
    <property type="entry name" value="ACP-like_sf"/>
</dbReference>
<comment type="catalytic activity">
    <reaction evidence="41">
        <text>(2E)-hexenoyl-[ACP] + NADPH + H(+) = hexanoyl-[ACP] + NADP(+)</text>
        <dbReference type="Rhea" id="RHEA:41832"/>
        <dbReference type="Rhea" id="RHEA-COMP:9631"/>
        <dbReference type="Rhea" id="RHEA-COMP:9632"/>
        <dbReference type="ChEBI" id="CHEBI:15378"/>
        <dbReference type="ChEBI" id="CHEBI:57783"/>
        <dbReference type="ChEBI" id="CHEBI:58349"/>
        <dbReference type="ChEBI" id="CHEBI:78458"/>
        <dbReference type="ChEBI" id="CHEBI:78459"/>
    </reaction>
    <physiologicalReaction direction="left-to-right" evidence="41">
        <dbReference type="Rhea" id="RHEA:41833"/>
    </physiologicalReaction>
</comment>
<dbReference type="InterPro" id="IPR009081">
    <property type="entry name" value="PP-bd_ACP"/>
</dbReference>
<comment type="similarity">
    <text evidence="2">Belongs to the cytochrome P450 family.</text>
</comment>
<feature type="compositionally biased region" description="Basic and acidic residues" evidence="66">
    <location>
        <begin position="1239"/>
        <end position="1253"/>
    </location>
</feature>
<feature type="domain" description="Carrier" evidence="68">
    <location>
        <begin position="4423"/>
        <end position="4503"/>
    </location>
</feature>
<evidence type="ECO:0000256" key="14">
    <source>
        <dbReference type="ARBA" id="ARBA00022679"/>
    </source>
</evidence>
<dbReference type="GO" id="GO:0006508">
    <property type="term" value="P:proteolysis"/>
    <property type="evidence" value="ECO:0007669"/>
    <property type="project" value="UniProtKB-KW"/>
</dbReference>
<dbReference type="InterPro" id="IPR002401">
    <property type="entry name" value="Cyt_P450_E_grp-I"/>
</dbReference>
<keyword evidence="19" id="KW-1015">Disulfide bond</keyword>
<comment type="catalytic activity">
    <reaction evidence="47">
        <text>(2E)-octenoyl-[ACP] + NADPH + H(+) = octanoyl-[ACP] + NADP(+)</text>
        <dbReference type="Rhea" id="RHEA:41848"/>
        <dbReference type="Rhea" id="RHEA-COMP:9635"/>
        <dbReference type="Rhea" id="RHEA-COMP:9636"/>
        <dbReference type="ChEBI" id="CHEBI:15378"/>
        <dbReference type="ChEBI" id="CHEBI:57783"/>
        <dbReference type="ChEBI" id="CHEBI:58349"/>
        <dbReference type="ChEBI" id="CHEBI:78462"/>
        <dbReference type="ChEBI" id="CHEBI:78463"/>
    </reaction>
    <physiologicalReaction direction="left-to-right" evidence="47">
        <dbReference type="Rhea" id="RHEA:41849"/>
    </physiologicalReaction>
</comment>
<keyword evidence="13" id="KW-0597">Phosphoprotein</keyword>
<evidence type="ECO:0000256" key="65">
    <source>
        <dbReference type="RuleBase" id="RU363034"/>
    </source>
</evidence>
<evidence type="ECO:0000256" key="55">
    <source>
        <dbReference type="ARBA" id="ARBA00049109"/>
    </source>
</evidence>
<evidence type="ECO:0000256" key="50">
    <source>
        <dbReference type="ARBA" id="ARBA00048650"/>
    </source>
</evidence>
<dbReference type="PROSITE" id="PS00606">
    <property type="entry name" value="KS3_1"/>
    <property type="match status" value="2"/>
</dbReference>
<dbReference type="SUPFAM" id="SSF53474">
    <property type="entry name" value="alpha/beta-Hydrolases"/>
    <property type="match status" value="2"/>
</dbReference>
<evidence type="ECO:0000256" key="49">
    <source>
        <dbReference type="ARBA" id="ARBA00048571"/>
    </source>
</evidence>
<comment type="catalytic activity">
    <reaction evidence="57">
        <text>3-oxododecanoyl-[ACP] + NADPH + H(+) = (3R)-hydroxydodecanoyl-[ACP] + NADP(+)</text>
        <dbReference type="Rhea" id="RHEA:41872"/>
        <dbReference type="Rhea" id="RHEA-COMP:9641"/>
        <dbReference type="Rhea" id="RHEA-COMP:9642"/>
        <dbReference type="ChEBI" id="CHEBI:15378"/>
        <dbReference type="ChEBI" id="CHEBI:57783"/>
        <dbReference type="ChEBI" id="CHEBI:58349"/>
        <dbReference type="ChEBI" id="CHEBI:78469"/>
        <dbReference type="ChEBI" id="CHEBI:78470"/>
    </reaction>
    <physiologicalReaction direction="left-to-right" evidence="57">
        <dbReference type="Rhea" id="RHEA:41873"/>
    </physiologicalReaction>
</comment>
<dbReference type="Gene3D" id="3.40.50.1820">
    <property type="entry name" value="alpha/beta hydrolase"/>
    <property type="match status" value="2"/>
</dbReference>
<evidence type="ECO:0000256" key="64">
    <source>
        <dbReference type="PROSITE-ProRule" id="PRU01363"/>
    </source>
</evidence>
<dbReference type="GO" id="GO:0005506">
    <property type="term" value="F:iron ion binding"/>
    <property type="evidence" value="ECO:0007669"/>
    <property type="project" value="InterPro"/>
</dbReference>
<dbReference type="SMART" id="SM00829">
    <property type="entry name" value="PKS_ER"/>
    <property type="match status" value="2"/>
</dbReference>
<comment type="catalytic activity">
    <reaction evidence="36">
        <text>3-oxodecanoyl-[ACP] + NADPH + H(+) = (3R)-hydroxydecanoyl-[ACP] + NADP(+)</text>
        <dbReference type="Rhea" id="RHEA:41856"/>
        <dbReference type="Rhea" id="RHEA-COMP:9637"/>
        <dbReference type="Rhea" id="RHEA-COMP:9638"/>
        <dbReference type="ChEBI" id="CHEBI:15378"/>
        <dbReference type="ChEBI" id="CHEBI:57783"/>
        <dbReference type="ChEBI" id="CHEBI:58349"/>
        <dbReference type="ChEBI" id="CHEBI:78464"/>
        <dbReference type="ChEBI" id="CHEBI:78466"/>
    </reaction>
    <physiologicalReaction direction="left-to-right" evidence="36">
        <dbReference type="Rhea" id="RHEA:41857"/>
    </physiologicalReaction>
</comment>
<dbReference type="FunFam" id="2.40.10.10:FF:000068">
    <property type="entry name" value="transmembrane protease serine 2"/>
    <property type="match status" value="1"/>
</dbReference>
<dbReference type="SUPFAM" id="SSF51735">
    <property type="entry name" value="NAD(P)-binding Rossmann-fold domains"/>
    <property type="match status" value="4"/>
</dbReference>
<keyword evidence="67" id="KW-0472">Membrane</keyword>
<feature type="transmembrane region" description="Helical" evidence="67">
    <location>
        <begin position="896"/>
        <end position="914"/>
    </location>
</feature>
<evidence type="ECO:0000259" key="70">
    <source>
        <dbReference type="PROSITE" id="PS52004"/>
    </source>
</evidence>
<dbReference type="InterPro" id="IPR020843">
    <property type="entry name" value="ER"/>
</dbReference>
<evidence type="ECO:0000256" key="58">
    <source>
        <dbReference type="ARBA" id="ARBA00049414"/>
    </source>
</evidence>
<comment type="catalytic activity">
    <reaction evidence="30">
        <text>(3R)-hydroxybutanoyl-[ACP] = (2E)-butenoyl-[ACP] + H2O</text>
        <dbReference type="Rhea" id="RHEA:41808"/>
        <dbReference type="Rhea" id="RHEA-COMP:9626"/>
        <dbReference type="Rhea" id="RHEA-COMP:9627"/>
        <dbReference type="ChEBI" id="CHEBI:15377"/>
        <dbReference type="ChEBI" id="CHEBI:78451"/>
        <dbReference type="ChEBI" id="CHEBI:78453"/>
    </reaction>
    <physiologicalReaction direction="left-to-right" evidence="30">
        <dbReference type="Rhea" id="RHEA:41809"/>
    </physiologicalReaction>
</comment>
<comment type="catalytic activity">
    <reaction evidence="54">
        <text>(2E)-octadecenoyl-[ACP] + NADPH + H(+) = octadecanoyl-[ACP] + NADP(+)</text>
        <dbReference type="Rhea" id="RHEA:41928"/>
        <dbReference type="Rhea" id="RHEA-COMP:9655"/>
        <dbReference type="Rhea" id="RHEA-COMP:9656"/>
        <dbReference type="ChEBI" id="CHEBI:15378"/>
        <dbReference type="ChEBI" id="CHEBI:57783"/>
        <dbReference type="ChEBI" id="CHEBI:58349"/>
        <dbReference type="ChEBI" id="CHEBI:78489"/>
        <dbReference type="ChEBI" id="CHEBI:78495"/>
    </reaction>
    <physiologicalReaction direction="left-to-right" evidence="54">
        <dbReference type="Rhea" id="RHEA:41929"/>
    </physiologicalReaction>
</comment>
<evidence type="ECO:0000256" key="35">
    <source>
        <dbReference type="ARBA" id="ARBA00047400"/>
    </source>
</evidence>
<evidence type="ECO:0000256" key="45">
    <source>
        <dbReference type="ARBA" id="ARBA00048281"/>
    </source>
</evidence>
<evidence type="ECO:0000256" key="15">
    <source>
        <dbReference type="ARBA" id="ARBA00022799"/>
    </source>
</evidence>
<dbReference type="Pfam" id="PF00109">
    <property type="entry name" value="ketoacyl-synt"/>
    <property type="match status" value="3"/>
</dbReference>
<evidence type="ECO:0000256" key="44">
    <source>
        <dbReference type="ARBA" id="ARBA00048051"/>
    </source>
</evidence>
<dbReference type="SMART" id="SM00020">
    <property type="entry name" value="Tryp_SPc"/>
    <property type="match status" value="1"/>
</dbReference>
<evidence type="ECO:0000256" key="24">
    <source>
        <dbReference type="ARBA" id="ARBA00023373"/>
    </source>
</evidence>
<evidence type="ECO:0000256" key="33">
    <source>
        <dbReference type="ARBA" id="ARBA00047300"/>
    </source>
</evidence>
<feature type="active site" description="Proton donor; for dehydratase activity" evidence="64">
    <location>
        <position position="3485"/>
    </location>
</feature>
<keyword evidence="63" id="KW-0349">Heme</keyword>
<dbReference type="PRINTS" id="PR00463">
    <property type="entry name" value="EP450I"/>
</dbReference>
<evidence type="ECO:0000256" key="60">
    <source>
        <dbReference type="ARBA" id="ARBA00049449"/>
    </source>
</evidence>
<evidence type="ECO:0000256" key="16">
    <source>
        <dbReference type="ARBA" id="ARBA00022898"/>
    </source>
</evidence>
<dbReference type="Gene3D" id="3.10.129.110">
    <property type="entry name" value="Polyketide synthase dehydratase"/>
    <property type="match status" value="4"/>
</dbReference>
<evidence type="ECO:0000256" key="67">
    <source>
        <dbReference type="SAM" id="Phobius"/>
    </source>
</evidence>
<dbReference type="PROSITE" id="PS52019">
    <property type="entry name" value="PKS_MFAS_DH"/>
    <property type="match status" value="2"/>
</dbReference>
<comment type="catalytic activity">
    <reaction evidence="24">
        <text>(3R)-hydroxyhexanoyl-[ACP] = (2E)-hexenoyl-[ACP] + H2O</text>
        <dbReference type="Rhea" id="RHEA:41828"/>
        <dbReference type="Rhea" id="RHEA-COMP:9630"/>
        <dbReference type="Rhea" id="RHEA-COMP:9631"/>
        <dbReference type="ChEBI" id="CHEBI:15377"/>
        <dbReference type="ChEBI" id="CHEBI:78457"/>
        <dbReference type="ChEBI" id="CHEBI:78458"/>
    </reaction>
    <physiologicalReaction direction="left-to-right" evidence="24">
        <dbReference type="Rhea" id="RHEA:41829"/>
    </physiologicalReaction>
</comment>
<dbReference type="PROSITE" id="PS52004">
    <property type="entry name" value="KS3_2"/>
    <property type="match status" value="2"/>
</dbReference>
<dbReference type="InterPro" id="IPR017972">
    <property type="entry name" value="Cyt_P450_CS"/>
</dbReference>
<comment type="catalytic activity">
    <reaction evidence="62">
        <text>octanoyl-[ACP] + malonyl-[ACP] + H(+) = 3-oxodecanoyl-[ACP] + holo-[ACP] + CO2</text>
        <dbReference type="Rhea" id="RHEA:41852"/>
        <dbReference type="Rhea" id="RHEA-COMP:9623"/>
        <dbReference type="Rhea" id="RHEA-COMP:9636"/>
        <dbReference type="Rhea" id="RHEA-COMP:9637"/>
        <dbReference type="Rhea" id="RHEA-COMP:9685"/>
        <dbReference type="ChEBI" id="CHEBI:15378"/>
        <dbReference type="ChEBI" id="CHEBI:16526"/>
        <dbReference type="ChEBI" id="CHEBI:64479"/>
        <dbReference type="ChEBI" id="CHEBI:78449"/>
        <dbReference type="ChEBI" id="CHEBI:78463"/>
        <dbReference type="ChEBI" id="CHEBI:78464"/>
    </reaction>
    <physiologicalReaction direction="left-to-right" evidence="62">
        <dbReference type="Rhea" id="RHEA:41853"/>
    </physiologicalReaction>
</comment>
<feature type="compositionally biased region" description="Pro residues" evidence="66">
    <location>
        <begin position="1319"/>
        <end position="1331"/>
    </location>
</feature>
<dbReference type="InterPro" id="IPR016035">
    <property type="entry name" value="Acyl_Trfase/lysoPLipase"/>
</dbReference>
<dbReference type="Pfam" id="PF02801">
    <property type="entry name" value="Ketoacyl-synt_C"/>
    <property type="match status" value="2"/>
</dbReference>
<dbReference type="CDD" id="cd08954">
    <property type="entry name" value="KR_1_FAS_SDR_x"/>
    <property type="match status" value="2"/>
</dbReference>
<dbReference type="InterPro" id="IPR036291">
    <property type="entry name" value="NAD(P)-bd_dom_sf"/>
</dbReference>
<evidence type="ECO:0000259" key="69">
    <source>
        <dbReference type="PROSITE" id="PS50240"/>
    </source>
</evidence>
<keyword evidence="14" id="KW-0808">Transferase</keyword>
<feature type="active site" description="Proton donor; for dehydratase activity" evidence="64">
    <location>
        <position position="5730"/>
    </location>
</feature>
<dbReference type="Gene3D" id="3.90.180.10">
    <property type="entry name" value="Medium-chain alcohol dehydrogenases, catalytic domain"/>
    <property type="match status" value="2"/>
</dbReference>
<evidence type="ECO:0000259" key="68">
    <source>
        <dbReference type="PROSITE" id="PS50075"/>
    </source>
</evidence>
<feature type="domain" description="Peptidase S1" evidence="69">
    <location>
        <begin position="647"/>
        <end position="883"/>
    </location>
</feature>
<evidence type="ECO:0000313" key="72">
    <source>
        <dbReference type="EMBL" id="KAH0811322.1"/>
    </source>
</evidence>
<comment type="catalytic activity">
    <reaction evidence="33">
        <text>3-oxooctadecanoyl-[ACP] + NADPH + H(+) = (3R)-hydroxyoctadecanoyl-[ACP] + NADP(+)</text>
        <dbReference type="Rhea" id="RHEA:41920"/>
        <dbReference type="Rhea" id="RHEA-COMP:9653"/>
        <dbReference type="Rhea" id="RHEA-COMP:9654"/>
        <dbReference type="ChEBI" id="CHEBI:15378"/>
        <dbReference type="ChEBI" id="CHEBI:57783"/>
        <dbReference type="ChEBI" id="CHEBI:58349"/>
        <dbReference type="ChEBI" id="CHEBI:78487"/>
        <dbReference type="ChEBI" id="CHEBI:78488"/>
    </reaction>
    <physiologicalReaction direction="left-to-right" evidence="33">
        <dbReference type="Rhea" id="RHEA:41921"/>
    </physiologicalReaction>
</comment>
<keyword evidence="67" id="KW-0812">Transmembrane</keyword>
<keyword evidence="63" id="KW-0479">Metal-binding</keyword>
<comment type="catalytic activity">
    <reaction evidence="26">
        <text>a (3R)-hydroxyacyl-[ACP] = a (2E)-enoyl-[ACP] + H2O</text>
        <dbReference type="Rhea" id="RHEA:13097"/>
        <dbReference type="Rhea" id="RHEA-COMP:9925"/>
        <dbReference type="Rhea" id="RHEA-COMP:9945"/>
        <dbReference type="ChEBI" id="CHEBI:15377"/>
        <dbReference type="ChEBI" id="CHEBI:78784"/>
        <dbReference type="ChEBI" id="CHEBI:78827"/>
        <dbReference type="EC" id="4.2.1.59"/>
    </reaction>
    <physiologicalReaction direction="left-to-right" evidence="26">
        <dbReference type="Rhea" id="RHEA:13098"/>
    </physiologicalReaction>
</comment>
<evidence type="ECO:0000256" key="23">
    <source>
        <dbReference type="ARBA" id="ARBA00023351"/>
    </source>
</evidence>
<feature type="region of interest" description="Disordered" evidence="66">
    <location>
        <begin position="1165"/>
        <end position="1371"/>
    </location>
</feature>
<dbReference type="GO" id="GO:0019171">
    <property type="term" value="F:(3R)-hydroxyacyl-[acyl-carrier-protein] dehydratase activity"/>
    <property type="evidence" value="ECO:0007669"/>
    <property type="project" value="UniProtKB-EC"/>
</dbReference>
<dbReference type="EMBL" id="JABDTM020026891">
    <property type="protein sequence ID" value="KAH0811322.1"/>
    <property type="molecule type" value="Genomic_DNA"/>
</dbReference>
<comment type="catalytic activity">
    <reaction evidence="60">
        <text>butanoyl-[ACP] + malonyl-[ACP] + H(+) = 3-oxohexanoyl-[ACP] + holo-[ACP] + CO2</text>
        <dbReference type="Rhea" id="RHEA:41820"/>
        <dbReference type="Rhea" id="RHEA-COMP:9623"/>
        <dbReference type="Rhea" id="RHEA-COMP:9628"/>
        <dbReference type="Rhea" id="RHEA-COMP:9629"/>
        <dbReference type="Rhea" id="RHEA-COMP:9685"/>
        <dbReference type="ChEBI" id="CHEBI:15378"/>
        <dbReference type="ChEBI" id="CHEBI:16526"/>
        <dbReference type="ChEBI" id="CHEBI:64479"/>
        <dbReference type="ChEBI" id="CHEBI:78449"/>
        <dbReference type="ChEBI" id="CHEBI:78454"/>
        <dbReference type="ChEBI" id="CHEBI:78456"/>
    </reaction>
    <physiologicalReaction direction="left-to-right" evidence="60">
        <dbReference type="Rhea" id="RHEA:41821"/>
    </physiologicalReaction>
</comment>
<comment type="catalytic activity">
    <reaction evidence="44">
        <text>hexadecanoyl-[ACP] + malonyl-[ACP] + H(+) = 3-oxooctadecanoyl-[ACP] + holo-[ACP] + CO2</text>
        <dbReference type="Rhea" id="RHEA:41916"/>
        <dbReference type="Rhea" id="RHEA-COMP:9623"/>
        <dbReference type="Rhea" id="RHEA-COMP:9652"/>
        <dbReference type="Rhea" id="RHEA-COMP:9653"/>
        <dbReference type="Rhea" id="RHEA-COMP:9685"/>
        <dbReference type="ChEBI" id="CHEBI:15378"/>
        <dbReference type="ChEBI" id="CHEBI:16526"/>
        <dbReference type="ChEBI" id="CHEBI:64479"/>
        <dbReference type="ChEBI" id="CHEBI:78449"/>
        <dbReference type="ChEBI" id="CHEBI:78483"/>
        <dbReference type="ChEBI" id="CHEBI:78487"/>
    </reaction>
    <physiologicalReaction direction="left-to-right" evidence="44">
        <dbReference type="Rhea" id="RHEA:41917"/>
    </physiologicalReaction>
</comment>
<dbReference type="Pfam" id="PF21149">
    <property type="entry name" value="FAS_pseudo-KR"/>
    <property type="match status" value="2"/>
</dbReference>
<dbReference type="InterPro" id="IPR032821">
    <property type="entry name" value="PKS_assoc"/>
</dbReference>
<comment type="catalytic activity">
    <reaction evidence="40">
        <text>(2E)-hexadecenoyl-[ACP] + NADPH + H(+) = hexadecanoyl-[ACP] + NADP(+)</text>
        <dbReference type="Rhea" id="RHEA:41912"/>
        <dbReference type="Rhea" id="RHEA-COMP:9651"/>
        <dbReference type="Rhea" id="RHEA-COMP:9652"/>
        <dbReference type="ChEBI" id="CHEBI:15378"/>
        <dbReference type="ChEBI" id="CHEBI:57783"/>
        <dbReference type="ChEBI" id="CHEBI:58349"/>
        <dbReference type="ChEBI" id="CHEBI:78481"/>
        <dbReference type="ChEBI" id="CHEBI:78483"/>
    </reaction>
    <physiologicalReaction direction="left-to-right" evidence="40">
        <dbReference type="Rhea" id="RHEA:41913"/>
    </physiologicalReaction>
</comment>
<feature type="domain" description="PKS/mFAS DH" evidence="71">
    <location>
        <begin position="5545"/>
        <end position="5807"/>
    </location>
</feature>
<dbReference type="CDD" id="cd00190">
    <property type="entry name" value="Tryp_SPc"/>
    <property type="match status" value="1"/>
</dbReference>
<evidence type="ECO:0000256" key="19">
    <source>
        <dbReference type="ARBA" id="ARBA00023157"/>
    </source>
</evidence>
<dbReference type="GO" id="GO:0020037">
    <property type="term" value="F:heme binding"/>
    <property type="evidence" value="ECO:0007669"/>
    <property type="project" value="InterPro"/>
</dbReference>
<dbReference type="EC" id="4.2.1.59" evidence="7"/>
<dbReference type="Pfam" id="PF00067">
    <property type="entry name" value="p450"/>
    <property type="match status" value="1"/>
</dbReference>
<dbReference type="PROSITE" id="PS00135">
    <property type="entry name" value="TRYPSIN_SER"/>
    <property type="match status" value="1"/>
</dbReference>
<dbReference type="InterPro" id="IPR014030">
    <property type="entry name" value="Ketoacyl_synth_N"/>
</dbReference>
<comment type="catalytic activity">
    <reaction evidence="29">
        <text>(3R)-hydroxyhexadecanoyl-[ACP] = (2E)-hexadecenoyl-[ACP] + H2O</text>
        <dbReference type="Rhea" id="RHEA:41908"/>
        <dbReference type="Rhea" id="RHEA-COMP:9650"/>
        <dbReference type="Rhea" id="RHEA-COMP:9651"/>
        <dbReference type="ChEBI" id="CHEBI:15377"/>
        <dbReference type="ChEBI" id="CHEBI:78480"/>
        <dbReference type="ChEBI" id="CHEBI:78481"/>
    </reaction>
    <physiologicalReaction direction="left-to-right" evidence="29">
        <dbReference type="Rhea" id="RHEA:41909"/>
    </physiologicalReaction>
</comment>
<evidence type="ECO:0000256" key="4">
    <source>
        <dbReference type="ARBA" id="ARBA00012480"/>
    </source>
</evidence>
<evidence type="ECO:0000256" key="7">
    <source>
        <dbReference type="ARBA" id="ARBA00013167"/>
    </source>
</evidence>
<dbReference type="InterPro" id="IPR000477">
    <property type="entry name" value="RT_dom"/>
</dbReference>
<evidence type="ECO:0000256" key="53">
    <source>
        <dbReference type="ARBA" id="ARBA00048935"/>
    </source>
</evidence>
<evidence type="ECO:0000256" key="28">
    <source>
        <dbReference type="ARBA" id="ARBA00023399"/>
    </source>
</evidence>
<feature type="region of interest" description="C-terminal hotdog fold" evidence="64">
    <location>
        <begin position="3434"/>
        <end position="3557"/>
    </location>
</feature>
<feature type="region of interest" description="N-terminal hotdog fold" evidence="64">
    <location>
        <begin position="5545"/>
        <end position="5669"/>
    </location>
</feature>
<keyword evidence="12" id="KW-0596">Phosphopantetheine</keyword>
<feature type="transmembrane region" description="Helical" evidence="67">
    <location>
        <begin position="935"/>
        <end position="954"/>
    </location>
</feature>
<evidence type="ECO:0000256" key="66">
    <source>
        <dbReference type="SAM" id="MobiDB-lite"/>
    </source>
</evidence>
<feature type="active site" description="Proton acceptor; for dehydratase activity" evidence="64">
    <location>
        <position position="3330"/>
    </location>
</feature>
<name>A0A8J6HC20_TENMO</name>
<proteinExistence type="inferred from homology"/>
<feature type="compositionally biased region" description="Pro residues" evidence="66">
    <location>
        <begin position="1224"/>
        <end position="1236"/>
    </location>
</feature>
<comment type="function">
    <text evidence="31">Fatty acid synthetase is a multifunctional enzyme that catalyzes the de novo biosynthesis of long-chain saturated fatty acids starting from acetyl-CoA and malonyl-CoA in the presence of NADPH. This multifunctional protein contains 7 catalytic activities and a site for the binding of the prosthetic group 4'-phosphopantetheine of the acyl carrier protein ([ACP]) domain.</text>
</comment>
<evidence type="ECO:0000256" key="48">
    <source>
        <dbReference type="ARBA" id="ARBA00048506"/>
    </source>
</evidence>
<dbReference type="EC" id="2.3.1.85" evidence="5"/>
<evidence type="ECO:0000256" key="3">
    <source>
        <dbReference type="ARBA" id="ARBA00012004"/>
    </source>
</evidence>
<evidence type="ECO:0000256" key="51">
    <source>
        <dbReference type="ARBA" id="ARBA00048691"/>
    </source>
</evidence>
<evidence type="ECO:0000256" key="27">
    <source>
        <dbReference type="ARBA" id="ARBA00023398"/>
    </source>
</evidence>
<evidence type="ECO:0000256" key="39">
    <source>
        <dbReference type="ARBA" id="ARBA00047578"/>
    </source>
</evidence>
<comment type="catalytic activity">
    <reaction evidence="48">
        <text>a fatty acyl-[ACP] + malonyl-[ACP] + H(+) = a 3-oxoacyl-[ACP] + holo-[ACP] + CO2</text>
        <dbReference type="Rhea" id="RHEA:22836"/>
        <dbReference type="Rhea" id="RHEA-COMP:9623"/>
        <dbReference type="Rhea" id="RHEA-COMP:9685"/>
        <dbReference type="Rhea" id="RHEA-COMP:9916"/>
        <dbReference type="Rhea" id="RHEA-COMP:14125"/>
        <dbReference type="ChEBI" id="CHEBI:15378"/>
        <dbReference type="ChEBI" id="CHEBI:16526"/>
        <dbReference type="ChEBI" id="CHEBI:64479"/>
        <dbReference type="ChEBI" id="CHEBI:78449"/>
        <dbReference type="ChEBI" id="CHEBI:78776"/>
        <dbReference type="ChEBI" id="CHEBI:138651"/>
        <dbReference type="EC" id="2.3.1.41"/>
    </reaction>
    <physiologicalReaction direction="left-to-right" evidence="48">
        <dbReference type="Rhea" id="RHEA:22837"/>
    </physiologicalReaction>
</comment>
<dbReference type="GO" id="GO:0004312">
    <property type="term" value="F:fatty acid synthase activity"/>
    <property type="evidence" value="ECO:0007669"/>
    <property type="project" value="UniProtKB-EC"/>
</dbReference>
<evidence type="ECO:0000256" key="32">
    <source>
        <dbReference type="ARBA" id="ARBA00044883"/>
    </source>
</evidence>
<comment type="catalytic activity">
    <reaction evidence="38">
        <text>(2E)-butenoyl-[ACP] + NADPH + H(+) = butanoyl-[ACP] + NADP(+)</text>
        <dbReference type="Rhea" id="RHEA:41812"/>
        <dbReference type="Rhea" id="RHEA-COMP:9627"/>
        <dbReference type="Rhea" id="RHEA-COMP:9628"/>
        <dbReference type="ChEBI" id="CHEBI:15378"/>
        <dbReference type="ChEBI" id="CHEBI:57783"/>
        <dbReference type="ChEBI" id="CHEBI:58349"/>
        <dbReference type="ChEBI" id="CHEBI:78453"/>
        <dbReference type="ChEBI" id="CHEBI:78454"/>
    </reaction>
    <physiologicalReaction direction="left-to-right" evidence="38">
        <dbReference type="Rhea" id="RHEA:41813"/>
    </physiologicalReaction>
</comment>
<evidence type="ECO:0000313" key="73">
    <source>
        <dbReference type="Proteomes" id="UP000719412"/>
    </source>
</evidence>
<dbReference type="EC" id="1.3.1.39" evidence="3"/>
<sequence length="6932" mass="779356">MTLKSAKDLLSDFFQNTMTEFFQFHVDKSLSKILDRSIPRAKIASHSLDANASKKRNDHIFVKKLISIPKKDNRAVHVGVLGFRLVRVVGASDEDGATRVLRVFMLNHHRAVAEMFLIQISQFTLYLVAFVLVSLAFAIVESHRIGKGGGVRPPTPMRLPVIGHLHLMAGYDVPYQAFNHLSKKFGQVFRLQLGYVKCVVINGRKNIREALATKGHHFNSRPNFERYQQLFCGNKENSLAFCNWSTTQKTRRDMLKAYTFPRAFTNRFYSLEQLITAGTQSIVESVALGALPTKAIISRVCADIFTRHFCSKSFDLADETFVEMVDNYDDIFYEVNQGYAADFLPFLMPFHEKNLKRINKATHKIRDFVLTHIIGSRFDDFDPNSDPDDYVDSLVKYVKSEEAPELTWDSALFALEDIIGGHSAVANFLVKLLAYLAKEPQVQSNIQDEIDRVLGGKQVTISDRPMLPYTEATIYEAIRLIASPIVPRVANCDSSIGGYHIEEGTVVFLNNYDLSMSEELWEQPDMFKPERFIKDDRFAKPDHFLPFGGGKRSCMGSKMVQLVSFGILGGLMQKIRKLMDRLADLILINPSDVRKEILNEYVKLHVASTMGFVIFIAALCFCSVWASPLEDVPRLVPVPLKDMGVRIVNGERAENGQLPWQVAIMGRSSTIPRYLCGGTLISEEWVLTAGHCVEGAISAIIYTGEVRLSSTNRTTSQASDFILHEDYDPMYLTNDIGLIKLATPLTFDGNTRAIPLAEQELQSDTVVTVSGWGQTSDADPTPNSDYLNYVNLSTIDNDSCKAYYGGVTVGPGLVCTSTGDDPLKSPCLGDSGGPVVLNAFTDPVLVGVFSFVNGYGCEYPYPAGHTRIAYYRDVGKWLGVTPATVDVTSPTLFKKIYSLFVVTILTVLMIYAIINKHFYRDFMQVKSAVCLLTDINLFIFNVVTVMSVVFWKNLQWKHLTNNLKLIEANAEKKSTRICKFVTLHILVFTTIIGSNCFWVKIHGFTFVKQYEILYFQIYLQCFYCLLLSEILTPILASYRHLFHVLSDAKMMSPPKIRSDFYTLKDTVNVFNDIFGWPIALLISYTIFKVLIFLDHALIMSYLYKNDEVLVILLLDGLTIAVTFGSPVLLILMCDAVLNESRKILELSRKLKWELDTNTSELSKLTDFVQEHLPPTRSRPGNHPERTWNPPEADPETTRSRHGTHSKTVQGRPGTDPELTRKPPGADPGPTRKPPGADPEFTRSRHGNHQDPTRKSPGADPEITRNRPGSHPEPSRSSPGKHPETTRKAPEENPEIIRDDLETSRSRPGTHPELTRKPPGNHPEPTRNPPGTDPETTWNRSKTHLALTRNAPGAVPETTRSRPGNHPVHFTNTNGIERLPVLPPARRSLVLIKEAMAILMLFPQTNTRWRHWLTCYLFLLALFFSDSELDVKQEELDVKLEEFEVELEELEETPEEVLLVVERINSELLPEKSKARYIAQFNLFKQWTLVSLSANPSGNLLAIKNHNDWRSSEVGEGCVEQSLKRKIDDAEIIGDGPSTSKKNYHTVATQTDVVASTVATNTDCPISSIDKDVTTEAPVKHHHHHSIDLHLGDDKIDSEQLIPGLFSKVEHCRSVFTCHLHCLNKWTSDLDNSRPVDVVYLDFEKAFDRVPHRRLLLKLQHFGVRGLMLRWIQAFLSNRTFCVKVRDSKSYDCTVASGVPQGSVLGPLLFVIYISDLNSIIDVDHVFFADDGKLYGNPSSQFQSIQDSLLNIEKCEVLHLGKNNPHLAYVINNKNLKEVESHNDLGVIVNQNLSWSDHRIPITMHKICFDATCGTAARSAVADQVLENFAADDTFFFDTPASRSARHEMTGELLVEDMNASQPHARSDEPDFEYSRWLSSAAPGEEVVISGMSGRLPESRTIHEFRDNLFSKTDMVNDDDRRWKLDHPEVPQRSAKIRNIDNLDAGYFGVHHRQANHMDPRMRVLLETAVEAIIDAGMNPSELEGSRTGVFTELWTDKMPKNALVLNVSDQQLDNKDVLLLEGNLVNFLRVLGRLYECGHNPQLHKLYPEIVYPVSRGTPMISPMVKWVHDKSWFAYKYTHLIASDAEQMDYHVSNDYEEFKHIAGHVVDGRNLVPAMEYLRLVWQTFAQSRRLLVNNLPVIFENCKFIRAVTIPKNGLVKLIITIQRGTGASTGLIKWEDNWTAFMDKMLQMKAIQIESKLLYVAVGLRKLTIDPLKHNQIVESFKDNESLIPVHVYKESNIIKSGGIEFRGITAMPISKKKLFWTQFLVNASLKKRALMKTLFHRAETICDEDSKERELKHIKWALKSDKDIRFARKVRQHTEQQSYQKFACLPYVQGVTDRIRKILGKRNIGTRFTTEKKISQILPTPKDKLPLFQSEGIYKAECLCGKCYIGQTGRSIECRLKEHSRAIKQYDKEKSALAEHKFEDGDHTFDLEKNSVEFDSALRRSVLREPSVGDPLLGVWVWPSWTLLPASPSSDPRRLHTLFSPFQPLSQSRTRTNLTFLTKDQRPKSPSPHSSLSFIASPLSIRNRAMPEMDASQSHARSNEPDFEYSRWLSSAPPGEEVVISGMSGRLPESRTIHEFRDNLFSKTDMVNDDDRRWKLDHPEVPQRSAKIRNINHLDAGYFGVHHRQANIMEPMMRVLLETAVEAIIDAGMNPSELEGSRTGVFAGASCSNMKKTILMGVTEPQKFGLTGYLKSMNVHRVSFFLKLKGPACIADTACSSSLNALDLAFRAIRSGQCDNAIVSGTNLVLHPGNTLQFFRLGILSKEGVCRVFDQDASGYVKGEAIASIFLQKAKNARRLYAQIINIKVNSDGFKEQGITFPSTLTQQLLMTEIYDESGIHPSELSFLEAHGTGTQVGDPQEVEAIDQALARKRDKPLLVGSVKSSIGHTEPASGVCSIIKVLIAMETGLIAPNIHLKQIKAGMKGFEQGRMKVVLDLTELEGDEAIVGVNNFGFGGNNCHTVLKRFKNKKVDGGIPQDDVPRLVCVSGRTEEAVLSLLNDVNSRKLDAEYVGLLHQIYKKQFANHIYRGFTIASKKGPLRTSSKFFSLQHKPLYVYFGQFESSFKLLGSCLMHFPIFKNTISRIDNILATKNVNILDTILKDQIQEDNILGAIAVQAGLVDVLKSLDVIPTAVYGDSWGKIVSAYYYDLITIEETALTTYKISQEPSNIHFDSIAKFSSLLKSVPKRQDRYFSKTQNLPNLELRGHSLSHETLLKMPKNSLVLNVSDQQLDNKDVLLVEGNLVNFLEVLGRLYECGYNPQLHKLYPKIAYPVSRCTPMISPNVKWDHNKSWFAYKFTEFIASDAEQMDYDVSNDYEEFKHIAGHVIDGRNLVPAMEYLRLVWQTFAQSRRSLVNDLPVIFENCKFIRAVTMPKSGLVKLIITIQRGTGNFEVTDKDAVVATGRITPCSNMSQEQINLEPHVLNTEDPTLILEQDEIYKKLNLRGYNYRQDRQCLGITRCDIGASTGLVKWEDNWTTFMDKMLQMKAIQVESKLLYVAVGIRKLTIDPLKHHQIVESFKDKESLIPVHVYKESNIIKSGGIEFRGITAMPISKKKPRLEPVLEKYQFVPNQRSLDLSQLIRINIQIILENSLETQFKAVELLEDSDELLLPLVCKVLDDVPVVTPDLTVSTKTGLDPIPGVKIEQFVLTPQSNLLLIVATKLLQNRTLLKQVLNSLQPKGFVLTREEVVFEISDLGNIEVVTEYKTAKEKLILFKKCEEKIETKFVEVLSNNSEWLSQLQKFVKSEANVVVYGQNREPDGLIGLVNCLRKEPGGHKVKCFLMMDEAPDFDPRLPFYGDQLRKNIAINIYKSGKWGTYRHLLLEELQEVECEHCFGDVSAKGDLSSIRWLEEPPIDESRLPDSQILIYNYYSAINFKDIMLASGRISAEPFMTDRIEQKCLIGFEFAGLDPKGRRVMGIVDSRAIATHVRGDSQFLWAVPESWSLEDAATIPVVYSTVMYALLLVVDLQPKSTILIHSGTGGIGLAALNVCLHYQFEVYVTVGTQDKRDYLRKHYPQIPESHIGNSRDTSFEEMIKVGTNNRGVDAVLNSLSEDKLRASVRCLARGGRFLEIGKFDLVNDSSLNLFLLERGASYHGIMLDRIFKNAKELKVKLVDTLYKGIHDGYVKPLPRVVFARDELVPAFKYMTAGKHIGKVMVKVRDEGDVRGVGPNRLFPALPRFNCDLTKSYVIIGGLGGFGLELADWLILRDARKLVLVSRSGVKTGYQDQKIRLWRSYGVEIEISTRNVTTKQGCLDLIREATELGSIDAIFNLAVVPKDALLEDQTEETFRLSLAPKARTTTYLDQITREICPHLRYFVIFSSVSCGRGNPGQTNYGMANSIMERICEKRKCDGFPALAIQWGAIGDVGLVAKMQKNKELVIGGTLQQSISCCLEVLDRFLKQDNTIVSSMLVAEKRNRSHGATSPVEAVANVLGIKDIKTVSQHATLAELGMDSMMGTEVIQLLEKEFEIYVTAKDVRSLSFAKLTEIESEKRKVDEEKSLNKTQQGTNLLIQFIPDNQADRRPIVKLSCEGQNNEGQTVLVFPGIEGVFTPLEGLVKSFHARVLGVQYSYQEPEISVEEIAKTSLPHIEKNISKDESLTLIGYSFGVSVCLEVLSLLENRGYSGKVISIDGSPTYLRSSMLNFLPGDTEAEFQTNLVYKILAVLIPVDLLAPYREKFLMCSDLDERCDLGLTLIPSEVVNRQKLDKQAVVALYNRSKATLNYEFCHDKIQSEAYLFKAKYPIVNEDEDYHLSMVFEHPVQVATVDGDHVTILKQSELIKDINKLIAYKYRVMPEMDTSQPHARSDKPDFEYSRWLSSAPPGEEVVISGMSGRLPDSRNIHEFRDNLFSKTDMVSDDDRRWQLDHPEVPKRSAKIPNIDHLDAGYFGVHHRQANHMDPMTRILLETAVEALIDAGMNPSELEGSRTGVFAGACCSDMKKTILVCVKEPQKFGLTGYLRSMNVHRVSYFLKLKGPACMVDTACSSSLNALDLAFKAIRSGQCDNAIVSGTNLVLHPGNTLQFFRLGVLSNEGVCRVFDQDASGYVKGEAIASIFLQKAKNARRIYAQIINIKVNSDGFKEQAITFPSTLTQKLLMTEIYDESGIHPSELSYLEAHGTGTQVGDPHEVEAIDHALAKKRDKPLLVGSVKSNIGHTEPSSGVCSIIKVLIAMETGLIAPNIHLKQIKEGMKGFEQGRMKVVLNLTELEGDEALVGVNNFGFGGNNCHAVLKRFKKKKIDGGIPKDDVPRLVCVSGRTEEAVLSLLNDVNSRKLDGEHVGFTIASKNGPLRTSSKFFSFQHKPLYVYFGQFERSFRLLGSCFMHFSIFKNTISRIDNILATKNVNILDTILKDQIQQDNILGAIAVQAGLVDVLKSLDVIPTAVYGDSWGKIVSAYYYDLITIEETALTTYKISQEPSNIHFDSIAKFSSLLKSVPKRQDRYFSKTQNLPNLELRGHSLSHETLLKMPKNSLVLNVSDQQLDNKDVLHLEGNLVNFLEVLGRLYECGYNPQLHKLYPEIMYPVSRGTPMISPMVKWDHDKSWFAYKFTEFIASDAEQMDYDVSNDYEEFKHIAGHVIDGRNLLPATEYLNLVWQTLAQRRRSLVNDLPVLFENCKFIRAVTMPKNGPVKLIITIQRGTGNFEVMDKDAVVATGRITACSNMSQEQINLEPDVLNTEDPTLILEQDKIYKELNLRGYNYRQDRPCLGIARCDISASTGVVKWEDNWTTFMDKMLQMKAIQVESKLLYVAVGIRKLTIDPLKHHKIVDSFKDKESLIPVHVYKESNIIKSGGIEIRGLTAKSISKKKPRLEPVLEKYEFVPNQEWLDLTQLIRVNIQIILENSLETHFKAVEFLEGVDELLLPLVCKVLDDIPVVNPDLIISTKIDLDPIPGVKIEQFVLTPQSNLLLIIGTKLLQNPTSLKQVLNSLHSKGFALTREEVDLEISDVDNIEVVSEYKTAKEKLVLFKKSDEKIETKFVEVSSNNSEWLSQLQNIVKSESNVLVYGQNGEPGGLIGLVNCLRREPGGDKVKCVFMMDEAPDFDPKLPFYGDQLRKNLAVNVYKSGKWGTYRHLLLEELQEVESVHCFGDVSAKGDLSSMRWLEGQPIDESRLPETQVLIYNCYSAINFRDIMLASGRISAEAITTNRIEQECLIGIEFAGLDPKGRRVMGVVDNCALATYVRGDSQLLWGVPESWSLEEAVTIPAVYSTVIYALLLAVDLKPNSTVLIHSGTGGIGLAALNVCLHHQFEIYVTVGTQHKRDYLRKHYPQIPESHIGNSRDTSFEEMINAGTNNRGVDAVLNSLSENNLRASVRCLARGERFLEIGKFDLANDSNLNLLLMERGASYHGIMLDRIFKNAQKLKVKLVDALYKGIHDGYVKPLPRVVFARDELVPAFKYMTTGKHIGKVLVKVRVEGDVRGVGPKRLFPALPRFNCDLTKSYVIIGGLGGVGLELADWLILRDARKLVLVSRSGVKTGYQDQKIRLWRSYGVEIEISTRNVTTKQGCLDLIREATELGSIDAIFNLAVVLKDALLEDQTEETFRLSLAPKARTTTYLDQITREICPHLRYFVIFSSVSCGRGNAGQTNYGMANSIMERICERRKRDGFPALAIQWGAIGDVGLVAKMQKENKELVIGGTLQQSISSCLEVLDRFLKQDNNIVSSMLVAEKRNRSHGATSAAEAVANVLGIKDIKTVSQHATLAELGMDSMMGTEVIQLLKKEFEIYVTTKDVRSLSFAKLTEIEAEKNKVDEEKSLNKTQQGTDLLIQFIPDNQADRRPIVKLSCEGQDNEGQTVLVFPGIEGVFTHLVALVKSLQARVLGVQYSYQEPEISVEKIAKTSLPHIEKNISKDESLTLIGYSFGVAVCLEVLSSLENRGYSGKVISIDASPTYIPSCVLNSVPGDTEAEFQTNFLCKICRWFSSIPYKLPRSMAIMLPH</sequence>
<dbReference type="GO" id="GO:0004252">
    <property type="term" value="F:serine-type endopeptidase activity"/>
    <property type="evidence" value="ECO:0007669"/>
    <property type="project" value="InterPro"/>
</dbReference>
<dbReference type="InterPro" id="IPR001254">
    <property type="entry name" value="Trypsin_dom"/>
</dbReference>
<dbReference type="Pfam" id="PF00078">
    <property type="entry name" value="RVT_1"/>
    <property type="match status" value="1"/>
</dbReference>
<dbReference type="SUPFAM" id="SSF50129">
    <property type="entry name" value="GroES-like"/>
    <property type="match status" value="2"/>
</dbReference>
<comment type="catalytic activity">
    <reaction evidence="27">
        <text>(3R)-hydroxytetradecanoyl-[ACP] = (2E)-tetradecenoyl-[ACP] + H2O</text>
        <dbReference type="Rhea" id="RHEA:41892"/>
        <dbReference type="Rhea" id="RHEA-COMP:9646"/>
        <dbReference type="Rhea" id="RHEA-COMP:9647"/>
        <dbReference type="ChEBI" id="CHEBI:15377"/>
        <dbReference type="ChEBI" id="CHEBI:78474"/>
        <dbReference type="ChEBI" id="CHEBI:78475"/>
    </reaction>
    <physiologicalReaction direction="left-to-right" evidence="27">
        <dbReference type="Rhea" id="RHEA:41893"/>
    </physiologicalReaction>
</comment>
<comment type="catalytic activity">
    <reaction evidence="23">
        <text>(3R)-hydroxydodecanoyl-[ACP] = (2E)-dodecenoyl-[ACP] + H2O</text>
        <dbReference type="Rhea" id="RHEA:41876"/>
        <dbReference type="Rhea" id="RHEA-COMP:9642"/>
        <dbReference type="Rhea" id="RHEA-COMP:9643"/>
        <dbReference type="ChEBI" id="CHEBI:15377"/>
        <dbReference type="ChEBI" id="CHEBI:78470"/>
        <dbReference type="ChEBI" id="CHEBI:78472"/>
    </reaction>
    <physiologicalReaction direction="left-to-right" evidence="23">
        <dbReference type="Rhea" id="RHEA:41877"/>
    </physiologicalReaction>
</comment>
<gene>
    <name evidence="72" type="ORF">GEV33_011471</name>
</gene>
<dbReference type="Gene3D" id="2.40.10.10">
    <property type="entry name" value="Trypsin-like serine proteases"/>
    <property type="match status" value="1"/>
</dbReference>
<feature type="domain" description="Carrier" evidence="68">
    <location>
        <begin position="6669"/>
        <end position="6749"/>
    </location>
</feature>
<dbReference type="InterPro" id="IPR036396">
    <property type="entry name" value="Cyt_P450_sf"/>
</dbReference>
<evidence type="ECO:0000256" key="47">
    <source>
        <dbReference type="ARBA" id="ARBA00048420"/>
    </source>
</evidence>
<dbReference type="Pfam" id="PF08659">
    <property type="entry name" value="KR"/>
    <property type="match status" value="2"/>
</dbReference>
<dbReference type="Pfam" id="PF00550">
    <property type="entry name" value="PP-binding"/>
    <property type="match status" value="2"/>
</dbReference>
<dbReference type="CDD" id="cd00833">
    <property type="entry name" value="PKS"/>
    <property type="match status" value="2"/>
</dbReference>
<dbReference type="Gene3D" id="3.40.366.10">
    <property type="entry name" value="Malonyl-Coenzyme A Acyl Carrier Protein, domain 2"/>
    <property type="match status" value="2"/>
</dbReference>
<dbReference type="InterPro" id="IPR049900">
    <property type="entry name" value="PKS_mFAS_DH"/>
</dbReference>
<dbReference type="InterPro" id="IPR049391">
    <property type="entry name" value="FAS_pseudo-KR"/>
</dbReference>
<feature type="transmembrane region" description="Helical" evidence="67">
    <location>
        <begin position="1109"/>
        <end position="1132"/>
    </location>
</feature>
<evidence type="ECO:0000256" key="11">
    <source>
        <dbReference type="ARBA" id="ARBA00018769"/>
    </source>
</evidence>
<keyword evidence="65" id="KW-0720">Serine protease</keyword>
<comment type="catalytic activity">
    <reaction evidence="52">
        <text>hexadecanoyl-[ACP] + H2O = hexadecanoate + holo-[ACP] + H(+)</text>
        <dbReference type="Rhea" id="RHEA:41932"/>
        <dbReference type="Rhea" id="RHEA-COMP:9652"/>
        <dbReference type="Rhea" id="RHEA-COMP:9685"/>
        <dbReference type="ChEBI" id="CHEBI:7896"/>
        <dbReference type="ChEBI" id="CHEBI:15377"/>
        <dbReference type="ChEBI" id="CHEBI:15378"/>
        <dbReference type="ChEBI" id="CHEBI:64479"/>
        <dbReference type="ChEBI" id="CHEBI:78483"/>
        <dbReference type="EC" id="3.1.2.14"/>
    </reaction>
    <physiologicalReaction direction="left-to-right" evidence="52">
        <dbReference type="Rhea" id="RHEA:41933"/>
    </physiologicalReaction>
</comment>
<comment type="catalytic activity">
    <reaction evidence="35">
        <text>a (3R)-hydroxyacyl-[ACP] + NADP(+) = a 3-oxoacyl-[ACP] + NADPH + H(+)</text>
        <dbReference type="Rhea" id="RHEA:17397"/>
        <dbReference type="Rhea" id="RHEA-COMP:9916"/>
        <dbReference type="Rhea" id="RHEA-COMP:9945"/>
        <dbReference type="ChEBI" id="CHEBI:15378"/>
        <dbReference type="ChEBI" id="CHEBI:57783"/>
        <dbReference type="ChEBI" id="CHEBI:58349"/>
        <dbReference type="ChEBI" id="CHEBI:78776"/>
        <dbReference type="ChEBI" id="CHEBI:78827"/>
        <dbReference type="EC" id="1.1.1.100"/>
    </reaction>
    <physiologicalReaction direction="right-to-left" evidence="35">
        <dbReference type="Rhea" id="RHEA:17399"/>
    </physiologicalReaction>
</comment>
<dbReference type="Proteomes" id="UP000719412">
    <property type="component" value="Unassembled WGS sequence"/>
</dbReference>
<feature type="domain" description="Ketosynthase family 3 (KS3)" evidence="70">
    <location>
        <begin position="4826"/>
        <end position="5233"/>
    </location>
</feature>
<comment type="catalytic activity">
    <reaction evidence="43">
        <text>acetyl-[ACP] + malonyl-[ACP] + H(+) = 3-oxobutanoyl-[ACP] + holo-[ACP] + CO2</text>
        <dbReference type="Rhea" id="RHEA:41800"/>
        <dbReference type="Rhea" id="RHEA-COMP:9621"/>
        <dbReference type="Rhea" id="RHEA-COMP:9623"/>
        <dbReference type="Rhea" id="RHEA-COMP:9625"/>
        <dbReference type="Rhea" id="RHEA-COMP:9685"/>
        <dbReference type="ChEBI" id="CHEBI:15378"/>
        <dbReference type="ChEBI" id="CHEBI:16526"/>
        <dbReference type="ChEBI" id="CHEBI:64479"/>
        <dbReference type="ChEBI" id="CHEBI:78446"/>
        <dbReference type="ChEBI" id="CHEBI:78449"/>
        <dbReference type="ChEBI" id="CHEBI:78450"/>
    </reaction>
    <physiologicalReaction direction="left-to-right" evidence="43">
        <dbReference type="Rhea" id="RHEA:41801"/>
    </physiologicalReaction>
</comment>
<keyword evidence="18" id="KW-0560">Oxidoreductase</keyword>
<dbReference type="GO" id="GO:0004497">
    <property type="term" value="F:monooxygenase activity"/>
    <property type="evidence" value="ECO:0007669"/>
    <property type="project" value="UniProtKB-KW"/>
</dbReference>
<dbReference type="InterPro" id="IPR001227">
    <property type="entry name" value="Ac_transferase_dom_sf"/>
</dbReference>
<evidence type="ECO:0000256" key="8">
    <source>
        <dbReference type="ARBA" id="ARBA00013191"/>
    </source>
</evidence>
<comment type="catalytic activity">
    <reaction evidence="59">
        <text>3-oxooctanoyl-[ACP] + NADPH + H(+) = (3R)-hydroxyoctanoyl-[ACP] + NADP(+)</text>
        <dbReference type="Rhea" id="RHEA:41840"/>
        <dbReference type="Rhea" id="RHEA-COMP:9633"/>
        <dbReference type="Rhea" id="RHEA-COMP:9634"/>
        <dbReference type="ChEBI" id="CHEBI:15378"/>
        <dbReference type="ChEBI" id="CHEBI:57783"/>
        <dbReference type="ChEBI" id="CHEBI:58349"/>
        <dbReference type="ChEBI" id="CHEBI:78460"/>
        <dbReference type="ChEBI" id="CHEBI:78461"/>
    </reaction>
    <physiologicalReaction direction="left-to-right" evidence="59">
        <dbReference type="Rhea" id="RHEA:41841"/>
    </physiologicalReaction>
</comment>
<evidence type="ECO:0000256" key="52">
    <source>
        <dbReference type="ARBA" id="ARBA00048704"/>
    </source>
</evidence>
<evidence type="ECO:0000256" key="17">
    <source>
        <dbReference type="ARBA" id="ARBA00022990"/>
    </source>
</evidence>
<feature type="transmembrane region" description="Helical" evidence="67">
    <location>
        <begin position="1013"/>
        <end position="1036"/>
    </location>
</feature>
<comment type="catalytic activity">
    <reaction evidence="49">
        <text>3-oxohexanoyl-[ACP] + NADPH + H(+) = (3R)-hydroxyhexanoyl-[ACP] + NADP(+)</text>
        <dbReference type="Rhea" id="RHEA:41824"/>
        <dbReference type="Rhea" id="RHEA-COMP:9629"/>
        <dbReference type="Rhea" id="RHEA-COMP:9630"/>
        <dbReference type="ChEBI" id="CHEBI:15378"/>
        <dbReference type="ChEBI" id="CHEBI:57783"/>
        <dbReference type="ChEBI" id="CHEBI:58349"/>
        <dbReference type="ChEBI" id="CHEBI:78456"/>
        <dbReference type="ChEBI" id="CHEBI:78457"/>
    </reaction>
    <physiologicalReaction direction="left-to-right" evidence="49">
        <dbReference type="Rhea" id="RHEA:41825"/>
    </physiologicalReaction>
</comment>
<reference evidence="72" key="1">
    <citation type="journal article" date="2020" name="J Insects Food Feed">
        <title>The yellow mealworm (Tenebrio molitor) genome: a resource for the emerging insects as food and feed industry.</title>
        <authorList>
            <person name="Eriksson T."/>
            <person name="Andere A."/>
            <person name="Kelstrup H."/>
            <person name="Emery V."/>
            <person name="Picard C."/>
        </authorList>
    </citation>
    <scope>NUCLEOTIDE SEQUENCE</scope>
    <source>
        <strain evidence="72">Stoneville</strain>
        <tissue evidence="72">Whole head</tissue>
    </source>
</reference>
<comment type="catalytic activity">
    <reaction evidence="58">
        <text>3-oxohexadecanoyl-[ACP] + NADPH + H(+) = (3R)-hydroxyhexadecanoyl-[ACP] + NADP(+)</text>
        <dbReference type="Rhea" id="RHEA:41904"/>
        <dbReference type="Rhea" id="RHEA-COMP:9649"/>
        <dbReference type="Rhea" id="RHEA-COMP:9650"/>
        <dbReference type="ChEBI" id="CHEBI:15378"/>
        <dbReference type="ChEBI" id="CHEBI:57783"/>
        <dbReference type="ChEBI" id="CHEBI:58349"/>
        <dbReference type="ChEBI" id="CHEBI:78478"/>
        <dbReference type="ChEBI" id="CHEBI:78480"/>
    </reaction>
    <physiologicalReaction direction="left-to-right" evidence="58">
        <dbReference type="Rhea" id="RHEA:41905"/>
    </physiologicalReaction>
</comment>
<comment type="catalytic activity">
    <reaction evidence="50">
        <text>a 2,3-saturated acyl-[ACP] + NADP(+) = a (2E)-enoyl-[ACP] + NADPH + H(+)</text>
        <dbReference type="Rhea" id="RHEA:22564"/>
        <dbReference type="Rhea" id="RHEA-COMP:9925"/>
        <dbReference type="Rhea" id="RHEA-COMP:9926"/>
        <dbReference type="ChEBI" id="CHEBI:15378"/>
        <dbReference type="ChEBI" id="CHEBI:57783"/>
        <dbReference type="ChEBI" id="CHEBI:58349"/>
        <dbReference type="ChEBI" id="CHEBI:78784"/>
        <dbReference type="ChEBI" id="CHEBI:78785"/>
        <dbReference type="EC" id="1.3.1.39"/>
    </reaction>
    <physiologicalReaction direction="right-to-left" evidence="50">
        <dbReference type="Rhea" id="RHEA:22566"/>
    </physiologicalReaction>
</comment>
<comment type="catalytic activity">
    <reaction evidence="39">
        <text>dodecanoyl-[ACP] + malonyl-[ACP] + H(+) = 3-oxotetradecanoyl-[ACP] + holo-[ACP] + CO2</text>
        <dbReference type="Rhea" id="RHEA:41884"/>
        <dbReference type="Rhea" id="RHEA-COMP:9623"/>
        <dbReference type="Rhea" id="RHEA-COMP:9644"/>
        <dbReference type="Rhea" id="RHEA-COMP:9645"/>
        <dbReference type="Rhea" id="RHEA-COMP:9685"/>
        <dbReference type="ChEBI" id="CHEBI:15378"/>
        <dbReference type="ChEBI" id="CHEBI:16526"/>
        <dbReference type="ChEBI" id="CHEBI:64479"/>
        <dbReference type="ChEBI" id="CHEBI:65264"/>
        <dbReference type="ChEBI" id="CHEBI:78449"/>
        <dbReference type="ChEBI" id="CHEBI:78473"/>
    </reaction>
    <physiologicalReaction direction="left-to-right" evidence="39">
        <dbReference type="Rhea" id="RHEA:41885"/>
    </physiologicalReaction>
</comment>
<keyword evidence="65" id="KW-0645">Protease</keyword>
<dbReference type="InterPro" id="IPR001031">
    <property type="entry name" value="Thioesterase"/>
</dbReference>
<comment type="cofactor">
    <cofactor evidence="63">
        <name>heme</name>
        <dbReference type="ChEBI" id="CHEBI:30413"/>
    </cofactor>
</comment>
<keyword evidence="65" id="KW-0378">Hydrolase</keyword>
<evidence type="ECO:0000256" key="40">
    <source>
        <dbReference type="ARBA" id="ARBA00047810"/>
    </source>
</evidence>
<dbReference type="InterPro" id="IPR018201">
    <property type="entry name" value="Ketoacyl_synth_AS"/>
</dbReference>
<comment type="catalytic activity">
    <reaction evidence="61">
        <text>(2E)-decenoyl-[ACP] + NADPH + H(+) = decanoyl-[ACP] + NADP(+)</text>
        <dbReference type="Rhea" id="RHEA:41864"/>
        <dbReference type="Rhea" id="RHEA-COMP:9639"/>
        <dbReference type="Rhea" id="RHEA-COMP:9640"/>
        <dbReference type="ChEBI" id="CHEBI:15378"/>
        <dbReference type="ChEBI" id="CHEBI:57783"/>
        <dbReference type="ChEBI" id="CHEBI:58349"/>
        <dbReference type="ChEBI" id="CHEBI:78467"/>
        <dbReference type="ChEBI" id="CHEBI:78468"/>
    </reaction>
    <physiologicalReaction direction="left-to-right" evidence="61">
        <dbReference type="Rhea" id="RHEA:41865"/>
    </physiologicalReaction>
</comment>
<evidence type="ECO:0000256" key="25">
    <source>
        <dbReference type="ARBA" id="ARBA00023388"/>
    </source>
</evidence>
<dbReference type="GO" id="GO:0004316">
    <property type="term" value="F:3-oxoacyl-[acyl-carrier-protein] reductase (NADPH) activity"/>
    <property type="evidence" value="ECO:0007669"/>
    <property type="project" value="UniProtKB-EC"/>
</dbReference>
<comment type="catalytic activity">
    <reaction evidence="28">
        <text>(3R)-hydroxyoctadecanoyl-[ACP] = (2E)-octadecenoyl-[ACP] + H2O</text>
        <dbReference type="Rhea" id="RHEA:41924"/>
        <dbReference type="Rhea" id="RHEA-COMP:9654"/>
        <dbReference type="Rhea" id="RHEA-COMP:9655"/>
        <dbReference type="ChEBI" id="CHEBI:15377"/>
        <dbReference type="ChEBI" id="CHEBI:78488"/>
        <dbReference type="ChEBI" id="CHEBI:78489"/>
    </reaction>
    <physiologicalReaction direction="left-to-right" evidence="28">
        <dbReference type="Rhea" id="RHEA:41925"/>
    </physiologicalReaction>
</comment>
<dbReference type="CDD" id="cd05195">
    <property type="entry name" value="enoyl_red"/>
    <property type="match status" value="2"/>
</dbReference>
<feature type="region of interest" description="N-terminal hotdog fold" evidence="64">
    <location>
        <begin position="3300"/>
        <end position="3424"/>
    </location>
</feature>
<evidence type="ECO:0000256" key="18">
    <source>
        <dbReference type="ARBA" id="ARBA00023033"/>
    </source>
</evidence>
<dbReference type="InterPro" id="IPR020841">
    <property type="entry name" value="PKS_Beta-ketoAc_synthase_dom"/>
</dbReference>
<dbReference type="SUPFAM" id="SSF50494">
    <property type="entry name" value="Trypsin-like serine proteases"/>
    <property type="match status" value="1"/>
</dbReference>
<dbReference type="GO" id="GO:0031177">
    <property type="term" value="F:phosphopantetheine binding"/>
    <property type="evidence" value="ECO:0007669"/>
    <property type="project" value="InterPro"/>
</dbReference>
<evidence type="ECO:0000256" key="41">
    <source>
        <dbReference type="ARBA" id="ARBA00047897"/>
    </source>
</evidence>
<dbReference type="InterPro" id="IPR029058">
    <property type="entry name" value="AB_hydrolase_fold"/>
</dbReference>
<feature type="domain" description="Ketosynthase family 3 (KS3)" evidence="70">
    <location>
        <begin position="2564"/>
        <end position="2971"/>
    </location>
</feature>
<evidence type="ECO:0000256" key="46">
    <source>
        <dbReference type="ARBA" id="ARBA00048289"/>
    </source>
</evidence>
<comment type="catalytic activity">
    <reaction evidence="53">
        <text>3-oxotetradecanoyl-[ACP] + NADPH + H(+) = (3R)-hydroxytetradecanoyl-[ACP] + NADP(+)</text>
        <dbReference type="Rhea" id="RHEA:41888"/>
        <dbReference type="Rhea" id="RHEA-COMP:9645"/>
        <dbReference type="Rhea" id="RHEA-COMP:9646"/>
        <dbReference type="ChEBI" id="CHEBI:15378"/>
        <dbReference type="ChEBI" id="CHEBI:57783"/>
        <dbReference type="ChEBI" id="CHEBI:58349"/>
        <dbReference type="ChEBI" id="CHEBI:78473"/>
        <dbReference type="ChEBI" id="CHEBI:78474"/>
    </reaction>
    <physiologicalReaction direction="left-to-right" evidence="53">
        <dbReference type="Rhea" id="RHEA:41889"/>
    </physiologicalReaction>
</comment>
<evidence type="ECO:0000256" key="57">
    <source>
        <dbReference type="ARBA" id="ARBA00049263"/>
    </source>
</evidence>
<evidence type="ECO:0000256" key="2">
    <source>
        <dbReference type="ARBA" id="ARBA00010617"/>
    </source>
</evidence>
<evidence type="ECO:0000256" key="6">
    <source>
        <dbReference type="ARBA" id="ARBA00012948"/>
    </source>
</evidence>
<dbReference type="EC" id="2.3.1.41" evidence="8"/>
<comment type="catalytic activity">
    <reaction evidence="34">
        <text>hexanoyl-[ACP] + malonyl-[ACP] + H(+) = 3-oxooctanoyl-[ACP] + holo-[ACP] + CO2</text>
        <dbReference type="Rhea" id="RHEA:41836"/>
        <dbReference type="Rhea" id="RHEA-COMP:9623"/>
        <dbReference type="Rhea" id="RHEA-COMP:9632"/>
        <dbReference type="Rhea" id="RHEA-COMP:9633"/>
        <dbReference type="Rhea" id="RHEA-COMP:9685"/>
        <dbReference type="ChEBI" id="CHEBI:15378"/>
        <dbReference type="ChEBI" id="CHEBI:16526"/>
        <dbReference type="ChEBI" id="CHEBI:64479"/>
        <dbReference type="ChEBI" id="CHEBI:78449"/>
        <dbReference type="ChEBI" id="CHEBI:78459"/>
        <dbReference type="ChEBI" id="CHEBI:78460"/>
    </reaction>
    <physiologicalReaction direction="left-to-right" evidence="34">
        <dbReference type="Rhea" id="RHEA:41837"/>
    </physiologicalReaction>
</comment>
<dbReference type="EC" id="3.1.2.14" evidence="4"/>
<comment type="pathway">
    <text evidence="1">Lipid metabolism.</text>
</comment>
<evidence type="ECO:0000256" key="21">
    <source>
        <dbReference type="ARBA" id="ARBA00023268"/>
    </source>
</evidence>
<evidence type="ECO:0000256" key="36">
    <source>
        <dbReference type="ARBA" id="ARBA00047440"/>
    </source>
</evidence>
<organism evidence="72 73">
    <name type="scientific">Tenebrio molitor</name>
    <name type="common">Yellow mealworm beetle</name>
    <dbReference type="NCBI Taxonomy" id="7067"/>
    <lineage>
        <taxon>Eukaryota</taxon>
        <taxon>Metazoa</taxon>
        <taxon>Ecdysozoa</taxon>
        <taxon>Arthropoda</taxon>
        <taxon>Hexapoda</taxon>
        <taxon>Insecta</taxon>
        <taxon>Pterygota</taxon>
        <taxon>Neoptera</taxon>
        <taxon>Endopterygota</taxon>
        <taxon>Coleoptera</taxon>
        <taxon>Polyphaga</taxon>
        <taxon>Cucujiformia</taxon>
        <taxon>Tenebrionidae</taxon>
        <taxon>Tenebrio</taxon>
    </lineage>
</organism>
<dbReference type="Gene3D" id="3.40.50.720">
    <property type="entry name" value="NAD(P)-binding Rossmann-like Domain"/>
    <property type="match status" value="2"/>
</dbReference>
<comment type="catalytic activity">
    <reaction evidence="56">
        <text>(2E)-tetradecenoyl-[ACP] + NADPH + H(+) = tetradecanoyl-[ACP] + NADP(+)</text>
        <dbReference type="Rhea" id="RHEA:41896"/>
        <dbReference type="Rhea" id="RHEA-COMP:9647"/>
        <dbReference type="Rhea" id="RHEA-COMP:9648"/>
        <dbReference type="ChEBI" id="CHEBI:15378"/>
        <dbReference type="ChEBI" id="CHEBI:57783"/>
        <dbReference type="ChEBI" id="CHEBI:58349"/>
        <dbReference type="ChEBI" id="CHEBI:78475"/>
        <dbReference type="ChEBI" id="CHEBI:78477"/>
    </reaction>
    <physiologicalReaction direction="left-to-right" evidence="56">
        <dbReference type="Rhea" id="RHEA:41897"/>
    </physiologicalReaction>
</comment>
<evidence type="ECO:0000256" key="20">
    <source>
        <dbReference type="ARBA" id="ARBA00023239"/>
    </source>
</evidence>
<evidence type="ECO:0000256" key="42">
    <source>
        <dbReference type="ARBA" id="ARBA00047953"/>
    </source>
</evidence>
<feature type="binding site" description="axial binding residue" evidence="63">
    <location>
        <position position="554"/>
    </location>
    <ligand>
        <name>heme</name>
        <dbReference type="ChEBI" id="CHEBI:30413"/>
    </ligand>
    <ligandPart>
        <name>Fe</name>
        <dbReference type="ChEBI" id="CHEBI:18248"/>
    </ligandPart>
</feature>
<dbReference type="PROSITE" id="PS00134">
    <property type="entry name" value="TRYPSIN_HIS"/>
    <property type="match status" value="1"/>
</dbReference>
<reference evidence="72" key="2">
    <citation type="submission" date="2021-08" db="EMBL/GenBank/DDBJ databases">
        <authorList>
            <person name="Eriksson T."/>
        </authorList>
    </citation>
    <scope>NUCLEOTIDE SEQUENCE</scope>
    <source>
        <strain evidence="72">Stoneville</strain>
        <tissue evidence="72">Whole head</tissue>
    </source>
</reference>
<evidence type="ECO:0000256" key="26">
    <source>
        <dbReference type="ARBA" id="ARBA00023394"/>
    </source>
</evidence>
<dbReference type="InterPro" id="IPR001128">
    <property type="entry name" value="Cyt_P450"/>
</dbReference>
<evidence type="ECO:0000256" key="61">
    <source>
        <dbReference type="ARBA" id="ARBA00049521"/>
    </source>
</evidence>
<dbReference type="Gene3D" id="3.40.47.10">
    <property type="match status" value="3"/>
</dbReference>
<dbReference type="InterPro" id="IPR014031">
    <property type="entry name" value="Ketoacyl_synth_C"/>
</dbReference>
<comment type="catalytic activity">
    <reaction evidence="45">
        <text>(2E)-dodecenoyl-[ACP] + NADPH + H(+) = dodecanoyl-[ACP] + NADP(+)</text>
        <dbReference type="Rhea" id="RHEA:41880"/>
        <dbReference type="Rhea" id="RHEA-COMP:9643"/>
        <dbReference type="Rhea" id="RHEA-COMP:9644"/>
        <dbReference type="ChEBI" id="CHEBI:15378"/>
        <dbReference type="ChEBI" id="CHEBI:57783"/>
        <dbReference type="ChEBI" id="CHEBI:58349"/>
        <dbReference type="ChEBI" id="CHEBI:65264"/>
        <dbReference type="ChEBI" id="CHEBI:78472"/>
    </reaction>
    <physiologicalReaction direction="left-to-right" evidence="45">
        <dbReference type="Rhea" id="RHEA:41881"/>
    </physiologicalReaction>
</comment>
<evidence type="ECO:0000256" key="13">
    <source>
        <dbReference type="ARBA" id="ARBA00022553"/>
    </source>
</evidence>
<dbReference type="PROSITE" id="PS00086">
    <property type="entry name" value="CYTOCHROME_P450"/>
    <property type="match status" value="1"/>
</dbReference>
<evidence type="ECO:0000256" key="12">
    <source>
        <dbReference type="ARBA" id="ARBA00022450"/>
    </source>
</evidence>
<keyword evidence="21" id="KW-0511">Multifunctional enzyme</keyword>
<evidence type="ECO:0000256" key="29">
    <source>
        <dbReference type="ARBA" id="ARBA00023401"/>
    </source>
</evidence>
<dbReference type="EC" id="1.1.1.100" evidence="6"/>
<dbReference type="GO" id="GO:0016705">
    <property type="term" value="F:oxidoreductase activity, acting on paired donors, with incorporation or reduction of molecular oxygen"/>
    <property type="evidence" value="ECO:0007669"/>
    <property type="project" value="InterPro"/>
</dbReference>
<comment type="catalytic activity">
    <reaction evidence="55">
        <text>decanoyl-[ACP] + malonyl-[ACP] + H(+) = 3-oxododecanoyl-[ACP] + holo-[ACP] + CO2</text>
        <dbReference type="Rhea" id="RHEA:41868"/>
        <dbReference type="Rhea" id="RHEA-COMP:9623"/>
        <dbReference type="Rhea" id="RHEA-COMP:9640"/>
        <dbReference type="Rhea" id="RHEA-COMP:9641"/>
        <dbReference type="Rhea" id="RHEA-COMP:9685"/>
        <dbReference type="ChEBI" id="CHEBI:15378"/>
        <dbReference type="ChEBI" id="CHEBI:16526"/>
        <dbReference type="ChEBI" id="CHEBI:64479"/>
        <dbReference type="ChEBI" id="CHEBI:78449"/>
        <dbReference type="ChEBI" id="CHEBI:78468"/>
        <dbReference type="ChEBI" id="CHEBI:78469"/>
    </reaction>
    <physiologicalReaction direction="left-to-right" evidence="55">
        <dbReference type="Rhea" id="RHEA:41869"/>
    </physiologicalReaction>
</comment>
<dbReference type="InterPro" id="IPR042104">
    <property type="entry name" value="PKS_dehydratase_sf"/>
</dbReference>
<dbReference type="Pfam" id="PF13602">
    <property type="entry name" value="ADH_zinc_N_2"/>
    <property type="match status" value="2"/>
</dbReference>
<evidence type="ECO:0000259" key="71">
    <source>
        <dbReference type="PROSITE" id="PS52019"/>
    </source>
</evidence>
<dbReference type="Gene3D" id="1.10.1200.10">
    <property type="entry name" value="ACP-like"/>
    <property type="match status" value="2"/>
</dbReference>
<dbReference type="InterPro" id="IPR057326">
    <property type="entry name" value="KR_dom"/>
</dbReference>
<evidence type="ECO:0000256" key="37">
    <source>
        <dbReference type="ARBA" id="ARBA00047451"/>
    </source>
</evidence>
<feature type="transmembrane region" description="Helical" evidence="67">
    <location>
        <begin position="123"/>
        <end position="140"/>
    </location>
</feature>
<comment type="catalytic activity">
    <reaction evidence="46">
        <text>tetradecanoyl-[ACP] + H2O = tetradecanoate + holo-[ACP] + H(+)</text>
        <dbReference type="Rhea" id="RHEA:30123"/>
        <dbReference type="Rhea" id="RHEA-COMP:9648"/>
        <dbReference type="Rhea" id="RHEA-COMP:9685"/>
        <dbReference type="ChEBI" id="CHEBI:15377"/>
        <dbReference type="ChEBI" id="CHEBI:15378"/>
        <dbReference type="ChEBI" id="CHEBI:30807"/>
        <dbReference type="ChEBI" id="CHEBI:64479"/>
        <dbReference type="ChEBI" id="CHEBI:78477"/>
        <dbReference type="EC" id="3.1.2.14"/>
    </reaction>
    <physiologicalReaction direction="left-to-right" evidence="46">
        <dbReference type="Rhea" id="RHEA:30124"/>
    </physiologicalReaction>
</comment>
<evidence type="ECO:0000256" key="31">
    <source>
        <dbReference type="ARBA" id="ARBA00023442"/>
    </source>
</evidence>
<dbReference type="InterPro" id="IPR050091">
    <property type="entry name" value="PKS_NRPS_Biosynth_Enz"/>
</dbReference>
<evidence type="ECO:0000256" key="22">
    <source>
        <dbReference type="ARBA" id="ARBA00023332"/>
    </source>
</evidence>
<evidence type="ECO:0000256" key="54">
    <source>
        <dbReference type="ARBA" id="ARBA00049019"/>
    </source>
</evidence>
<protein>
    <recommendedName>
        <fullName evidence="11">Fatty acid synthase</fullName>
        <ecNumber evidence="6">1.1.1.100</ecNumber>
        <ecNumber evidence="3">1.3.1.39</ecNumber>
        <ecNumber evidence="9">2.3.1.38</ecNumber>
        <ecNumber evidence="10">2.3.1.39</ecNumber>
        <ecNumber evidence="8">2.3.1.41</ecNumber>
        <ecNumber evidence="5">2.3.1.85</ecNumber>
        <ecNumber evidence="4">3.1.2.14</ecNumber>
        <ecNumber evidence="7">4.2.1.59</ecNumber>
    </recommendedName>
</protein>
<accession>A0A8J6HC20</accession>
<feature type="region of interest" description="C-terminal hotdog fold" evidence="64">
    <location>
        <begin position="5679"/>
        <end position="5807"/>
    </location>
</feature>
<dbReference type="PROSITE" id="PS50240">
    <property type="entry name" value="TRYPSIN_DOM"/>
    <property type="match status" value="1"/>
</dbReference>
<dbReference type="PROSITE" id="PS50075">
    <property type="entry name" value="CARRIER"/>
    <property type="match status" value="2"/>
</dbReference>
<evidence type="ECO:0000256" key="43">
    <source>
        <dbReference type="ARBA" id="ARBA00047961"/>
    </source>
</evidence>
<dbReference type="GO" id="GO:0004315">
    <property type="term" value="F:3-oxoacyl-[acyl-carrier-protein] synthase activity"/>
    <property type="evidence" value="ECO:0007669"/>
    <property type="project" value="UniProtKB-EC"/>
</dbReference>
<evidence type="ECO:0000256" key="56">
    <source>
        <dbReference type="ARBA" id="ARBA00049171"/>
    </source>
</evidence>
<dbReference type="CDD" id="cd20617">
    <property type="entry name" value="CYP1_2-like"/>
    <property type="match status" value="1"/>
</dbReference>
<dbReference type="InterPro" id="IPR006162">
    <property type="entry name" value="Ppantetheine_attach_site"/>
</dbReference>
<dbReference type="InterPro" id="IPR013968">
    <property type="entry name" value="PKS_KR"/>
</dbReference>
<feature type="transmembrane region" description="Helical" evidence="67">
    <location>
        <begin position="981"/>
        <end position="1001"/>
    </location>
</feature>
<evidence type="ECO:0000256" key="34">
    <source>
        <dbReference type="ARBA" id="ARBA00047394"/>
    </source>
</evidence>
<dbReference type="GO" id="GO:0004313">
    <property type="term" value="F:[acyl-carrier-protein] S-acetyltransferase activity"/>
    <property type="evidence" value="ECO:0007669"/>
    <property type="project" value="UniProtKB-EC"/>
</dbReference>
<feature type="transmembrane region" description="Helical" evidence="67">
    <location>
        <begin position="1073"/>
        <end position="1097"/>
    </location>
</feature>
<dbReference type="Pfam" id="PF00975">
    <property type="entry name" value="Thioesterase"/>
    <property type="match status" value="1"/>
</dbReference>
<dbReference type="SMART" id="SM00822">
    <property type="entry name" value="PKS_KR"/>
    <property type="match status" value="2"/>
</dbReference>
<dbReference type="EC" id="2.3.1.38" evidence="9"/>
<dbReference type="SMART" id="SM00825">
    <property type="entry name" value="PKS_KS"/>
    <property type="match status" value="2"/>
</dbReference>
<dbReference type="SUPFAM" id="SSF47336">
    <property type="entry name" value="ACP-like"/>
    <property type="match status" value="2"/>
</dbReference>
<dbReference type="InterPro" id="IPR033116">
    <property type="entry name" value="TRYPSIN_SER"/>
</dbReference>
<feature type="transmembrane region" description="Helical" evidence="67">
    <location>
        <begin position="604"/>
        <end position="626"/>
    </location>
</feature>
<comment type="catalytic activity">
    <reaction evidence="42">
        <text>3-oxobutanoyl-[ACP] + NADPH + H(+) = (3R)-hydroxybutanoyl-[ACP] + NADP(+)</text>
        <dbReference type="Rhea" id="RHEA:41804"/>
        <dbReference type="Rhea" id="RHEA-COMP:9625"/>
        <dbReference type="Rhea" id="RHEA-COMP:9626"/>
        <dbReference type="ChEBI" id="CHEBI:15378"/>
        <dbReference type="ChEBI" id="CHEBI:57783"/>
        <dbReference type="ChEBI" id="CHEBI:58349"/>
        <dbReference type="ChEBI" id="CHEBI:78450"/>
        <dbReference type="ChEBI" id="CHEBI:78451"/>
    </reaction>
    <physiologicalReaction direction="left-to-right" evidence="42">
        <dbReference type="Rhea" id="RHEA:41805"/>
    </physiologicalReaction>
</comment>
<dbReference type="InterPro" id="IPR016039">
    <property type="entry name" value="Thiolase-like"/>
</dbReference>
<dbReference type="InterPro" id="IPR018114">
    <property type="entry name" value="TRYPSIN_HIS"/>
</dbReference>
<dbReference type="Gene3D" id="3.30.70.3290">
    <property type="match status" value="4"/>
</dbReference>
<keyword evidence="73" id="KW-1185">Reference proteome</keyword>
<evidence type="ECO:0000256" key="9">
    <source>
        <dbReference type="ARBA" id="ARBA00013256"/>
    </source>
</evidence>
<dbReference type="Pfam" id="PF00089">
    <property type="entry name" value="Trypsin"/>
    <property type="match status" value="1"/>
</dbReference>
<dbReference type="PANTHER" id="PTHR43775">
    <property type="entry name" value="FATTY ACID SYNTHASE"/>
    <property type="match status" value="1"/>
</dbReference>
<comment type="catalytic activity">
    <reaction evidence="25">
        <text>(3R)-hydroxydecanoyl-[ACP] = (2E)-decenoyl-[ACP] + H2O</text>
        <dbReference type="Rhea" id="RHEA:41860"/>
        <dbReference type="Rhea" id="RHEA-COMP:9638"/>
        <dbReference type="Rhea" id="RHEA-COMP:9639"/>
        <dbReference type="ChEBI" id="CHEBI:15377"/>
        <dbReference type="ChEBI" id="CHEBI:78466"/>
        <dbReference type="ChEBI" id="CHEBI:78467"/>
    </reaction>
    <physiologicalReaction direction="left-to-right" evidence="25">
        <dbReference type="Rhea" id="RHEA:41861"/>
    </physiologicalReaction>
</comment>
<evidence type="ECO:0000256" key="38">
    <source>
        <dbReference type="ARBA" id="ARBA00047500"/>
    </source>
</evidence>
<dbReference type="PANTHER" id="PTHR43775:SF23">
    <property type="entry name" value="FATTY ACID SYNTHASE 3"/>
    <property type="match status" value="1"/>
</dbReference>
<keyword evidence="20" id="KW-0456">Lyase</keyword>
<feature type="compositionally biased region" description="Basic and acidic residues" evidence="66">
    <location>
        <begin position="1280"/>
        <end position="1304"/>
    </location>
</feature>
<evidence type="ECO:0000256" key="5">
    <source>
        <dbReference type="ARBA" id="ARBA00012873"/>
    </source>
</evidence>
<dbReference type="Pfam" id="PF16197">
    <property type="entry name" value="KAsynt_C_assoc"/>
    <property type="match status" value="2"/>
</dbReference>
<dbReference type="SUPFAM" id="SSF53901">
    <property type="entry name" value="Thiolase-like"/>
    <property type="match status" value="3"/>
</dbReference>
<evidence type="ECO:0000256" key="1">
    <source>
        <dbReference type="ARBA" id="ARBA00005189"/>
    </source>
</evidence>
<comment type="catalytic activity">
    <reaction evidence="51">
        <text>holo-[ACP] + acetyl-CoA = acetyl-[ACP] + CoA</text>
        <dbReference type="Rhea" id="RHEA:41788"/>
        <dbReference type="Rhea" id="RHEA-COMP:9621"/>
        <dbReference type="Rhea" id="RHEA-COMP:9685"/>
        <dbReference type="ChEBI" id="CHEBI:57287"/>
        <dbReference type="ChEBI" id="CHEBI:57288"/>
        <dbReference type="ChEBI" id="CHEBI:64479"/>
        <dbReference type="ChEBI" id="CHEBI:78446"/>
        <dbReference type="EC" id="2.3.1.38"/>
    </reaction>
    <physiologicalReaction direction="left-to-right" evidence="51">
        <dbReference type="Rhea" id="RHEA:41789"/>
    </physiologicalReaction>
</comment>
<dbReference type="GO" id="GO:0004314">
    <property type="term" value="F:[acyl-carrier-protein] S-malonyltransferase activity"/>
    <property type="evidence" value="ECO:0007669"/>
    <property type="project" value="UniProtKB-EC"/>
</dbReference>
<dbReference type="InterPro" id="IPR020806">
    <property type="entry name" value="PKS_PP-bd"/>
</dbReference>
<feature type="active site" description="Proton acceptor; for dehydratase activity" evidence="64">
    <location>
        <position position="5575"/>
    </location>
</feature>
<keyword evidence="16" id="KW-0663">Pyridoxal phosphate</keyword>
<comment type="catalytic activity">
    <reaction evidence="37">
        <text>tetradecanoyl-[ACP] + malonyl-[ACP] + H(+) = 3-oxohexadecanoyl-[ACP] + holo-[ACP] + CO2</text>
        <dbReference type="Rhea" id="RHEA:41900"/>
        <dbReference type="Rhea" id="RHEA-COMP:9623"/>
        <dbReference type="Rhea" id="RHEA-COMP:9648"/>
        <dbReference type="Rhea" id="RHEA-COMP:9649"/>
        <dbReference type="Rhea" id="RHEA-COMP:9685"/>
        <dbReference type="ChEBI" id="CHEBI:15378"/>
        <dbReference type="ChEBI" id="CHEBI:16526"/>
        <dbReference type="ChEBI" id="CHEBI:64479"/>
        <dbReference type="ChEBI" id="CHEBI:78449"/>
        <dbReference type="ChEBI" id="CHEBI:78477"/>
        <dbReference type="ChEBI" id="CHEBI:78478"/>
    </reaction>
    <physiologicalReaction direction="left-to-right" evidence="37">
        <dbReference type="Rhea" id="RHEA:41901"/>
    </physiologicalReaction>
</comment>
<dbReference type="GO" id="GO:0141148">
    <property type="term" value="F:enoyl-[acyl-carrier-protein] reductase (NADPH) activity"/>
    <property type="evidence" value="ECO:0007669"/>
    <property type="project" value="UniProtKB-EC"/>
</dbReference>
<evidence type="ECO:0000256" key="10">
    <source>
        <dbReference type="ARBA" id="ARBA00013258"/>
    </source>
</evidence>
<dbReference type="PROSITE" id="PS00012">
    <property type="entry name" value="PHOSPHOPANTETHEINE"/>
    <property type="match status" value="2"/>
</dbReference>
<keyword evidence="18" id="KW-0503">Monooxygenase</keyword>
<keyword evidence="15" id="KW-0702">S-nitrosylation</keyword>
<dbReference type="EC" id="2.3.1.39" evidence="10"/>
<dbReference type="GO" id="GO:0006633">
    <property type="term" value="P:fatty acid biosynthetic process"/>
    <property type="evidence" value="ECO:0007669"/>
    <property type="project" value="InterPro"/>
</dbReference>
<dbReference type="InterPro" id="IPR043504">
    <property type="entry name" value="Peptidase_S1_PA_chymotrypsin"/>
</dbReference>
<dbReference type="SUPFAM" id="SSF52151">
    <property type="entry name" value="FabD/lysophospholipase-like"/>
    <property type="match status" value="2"/>
</dbReference>
<dbReference type="InterPro" id="IPR011032">
    <property type="entry name" value="GroES-like_sf"/>
</dbReference>
<evidence type="ECO:0000256" key="59">
    <source>
        <dbReference type="ARBA" id="ARBA00049422"/>
    </source>
</evidence>
<evidence type="ECO:0000256" key="62">
    <source>
        <dbReference type="ARBA" id="ARBA00049533"/>
    </source>
</evidence>
<comment type="catalytic activity">
    <reaction evidence="22">
        <text>(3R)-hydroxyoctanoyl-[ACP] = (2E)-octenoyl-[ACP] + H2O</text>
        <dbReference type="Rhea" id="RHEA:41844"/>
        <dbReference type="Rhea" id="RHEA-COMP:9634"/>
        <dbReference type="Rhea" id="RHEA-COMP:9635"/>
        <dbReference type="ChEBI" id="CHEBI:15377"/>
        <dbReference type="ChEBI" id="CHEBI:78461"/>
        <dbReference type="ChEBI" id="CHEBI:78462"/>
    </reaction>
    <physiologicalReaction direction="left-to-right" evidence="22">
        <dbReference type="Rhea" id="RHEA:41845"/>
    </physiologicalReaction>
</comment>
<dbReference type="SMART" id="SM00823">
    <property type="entry name" value="PKS_PP"/>
    <property type="match status" value="2"/>
</dbReference>
<evidence type="ECO:0000256" key="30">
    <source>
        <dbReference type="ARBA" id="ARBA00023402"/>
    </source>
</evidence>
<feature type="domain" description="PKS/mFAS DH" evidence="71">
    <location>
        <begin position="3300"/>
        <end position="3557"/>
    </location>
</feature>
<dbReference type="GO" id="GO:0016297">
    <property type="term" value="F:fatty acyl-[ACP] hydrolase activity"/>
    <property type="evidence" value="ECO:0007669"/>
    <property type="project" value="UniProtKB-EC"/>
</dbReference>
<evidence type="ECO:0000256" key="63">
    <source>
        <dbReference type="PIRSR" id="PIRSR602401-1"/>
    </source>
</evidence>
<comment type="catalytic activity">
    <reaction evidence="32">
        <text>acetyl-CoA + n malonyl-CoA + 2n NADPH + 2n H(+) = a long-chain fatty acid + (n+1) CoA + n CO2 + 2n NADP(+).</text>
        <dbReference type="EC" id="2.3.1.85"/>
    </reaction>
</comment>